<evidence type="ECO:0000313" key="1">
    <source>
        <dbReference type="EMBL" id="RMT71003.1"/>
    </source>
</evidence>
<name>A0A3M5NH27_PSESX</name>
<proteinExistence type="predicted"/>
<dbReference type="AlphaFoldDB" id="A0A3M5NH27"/>
<dbReference type="InterPro" id="IPR054184">
    <property type="entry name" value="DUF6890"/>
</dbReference>
<dbReference type="Pfam" id="PF21830">
    <property type="entry name" value="DUF6890"/>
    <property type="match status" value="1"/>
</dbReference>
<evidence type="ECO:0000313" key="2">
    <source>
        <dbReference type="Proteomes" id="UP000282636"/>
    </source>
</evidence>
<dbReference type="Proteomes" id="UP000282636">
    <property type="component" value="Unassembled WGS sequence"/>
</dbReference>
<gene>
    <name evidence="1" type="ORF">ALP44_02293</name>
</gene>
<dbReference type="EMBL" id="RBTL01000099">
    <property type="protein sequence ID" value="RMT71003.1"/>
    <property type="molecule type" value="Genomic_DNA"/>
</dbReference>
<evidence type="ECO:0008006" key="3">
    <source>
        <dbReference type="Google" id="ProtNLM"/>
    </source>
</evidence>
<accession>A0A3M5NH27</accession>
<protein>
    <recommendedName>
        <fullName evidence="3">Prophage PSSB64-01</fullName>
    </recommendedName>
</protein>
<reference evidence="1 2" key="1">
    <citation type="submission" date="2018-08" db="EMBL/GenBank/DDBJ databases">
        <title>Recombination of ecologically and evolutionarily significant loci maintains genetic cohesion in the Pseudomonas syringae species complex.</title>
        <authorList>
            <person name="Dillon M."/>
            <person name="Thakur S."/>
            <person name="Almeida R.N.D."/>
            <person name="Weir B.S."/>
            <person name="Guttman D.S."/>
        </authorList>
    </citation>
    <scope>NUCLEOTIDE SEQUENCE [LARGE SCALE GENOMIC DNA]</scope>
    <source>
        <strain evidence="1 2">ICMP 3934</strain>
    </source>
</reference>
<sequence>MMALTERWMPGAEPTADNLGTAKWLEDEYWKRMEIAVSNGIAVALKG</sequence>
<comment type="caution">
    <text evidence="1">The sequence shown here is derived from an EMBL/GenBank/DDBJ whole genome shotgun (WGS) entry which is preliminary data.</text>
</comment>
<organism evidence="1 2">
    <name type="scientific">Pseudomonas syringae pv. theae</name>
    <dbReference type="NCBI Taxonomy" id="103985"/>
    <lineage>
        <taxon>Bacteria</taxon>
        <taxon>Pseudomonadati</taxon>
        <taxon>Pseudomonadota</taxon>
        <taxon>Gammaproteobacteria</taxon>
        <taxon>Pseudomonadales</taxon>
        <taxon>Pseudomonadaceae</taxon>
        <taxon>Pseudomonas</taxon>
        <taxon>Pseudomonas syringae</taxon>
    </lineage>
</organism>